<keyword evidence="2" id="KW-0645">Protease</keyword>
<reference evidence="7" key="1">
    <citation type="journal article" date="2024" name="IScience">
        <title>Strigolactones Initiate the Formation of Haustorium-like Structures in Castilleja.</title>
        <authorList>
            <person name="Buerger M."/>
            <person name="Peterson D."/>
            <person name="Chory J."/>
        </authorList>
    </citation>
    <scope>NUCLEOTIDE SEQUENCE [LARGE SCALE GENOMIC DNA]</scope>
</reference>
<gene>
    <name evidence="6" type="ORF">CASFOL_038651</name>
</gene>
<dbReference type="GO" id="GO:0006508">
    <property type="term" value="P:proteolysis"/>
    <property type="evidence" value="ECO:0007669"/>
    <property type="project" value="UniProtKB-KW"/>
</dbReference>
<dbReference type="InterPro" id="IPR058352">
    <property type="entry name" value="DUF8039"/>
</dbReference>
<evidence type="ECO:0000259" key="5">
    <source>
        <dbReference type="PROSITE" id="PS50600"/>
    </source>
</evidence>
<dbReference type="PANTHER" id="PTHR33018:SF31">
    <property type="entry name" value="TRANSPOSASE, PTTA_EN_SPM, PLANT"/>
    <property type="match status" value="1"/>
</dbReference>
<feature type="region of interest" description="Disordered" evidence="4">
    <location>
        <begin position="158"/>
        <end position="179"/>
    </location>
</feature>
<evidence type="ECO:0000313" key="7">
    <source>
        <dbReference type="Proteomes" id="UP001632038"/>
    </source>
</evidence>
<dbReference type="InterPro" id="IPR038765">
    <property type="entry name" value="Papain-like_cys_pep_sf"/>
</dbReference>
<evidence type="ECO:0000256" key="3">
    <source>
        <dbReference type="ARBA" id="ARBA00022801"/>
    </source>
</evidence>
<feature type="compositionally biased region" description="Basic and acidic residues" evidence="4">
    <location>
        <begin position="164"/>
        <end position="174"/>
    </location>
</feature>
<feature type="domain" description="Ubiquitin-like protease family profile" evidence="5">
    <location>
        <begin position="215"/>
        <end position="378"/>
    </location>
</feature>
<accession>A0ABD3BLK7</accession>
<feature type="compositionally biased region" description="Polar residues" evidence="4">
    <location>
        <begin position="40"/>
        <end position="56"/>
    </location>
</feature>
<evidence type="ECO:0000256" key="2">
    <source>
        <dbReference type="ARBA" id="ARBA00022670"/>
    </source>
</evidence>
<name>A0ABD3BLK7_9LAMI</name>
<proteinExistence type="inferred from homology"/>
<dbReference type="Gene3D" id="3.40.395.10">
    <property type="entry name" value="Adenoviral Proteinase, Chain A"/>
    <property type="match status" value="1"/>
</dbReference>
<dbReference type="SUPFAM" id="SSF54001">
    <property type="entry name" value="Cysteine proteinases"/>
    <property type="match status" value="1"/>
</dbReference>
<dbReference type="InterPro" id="IPR003653">
    <property type="entry name" value="Peptidase_C48_C"/>
</dbReference>
<dbReference type="EMBL" id="JAVIJP010000081">
    <property type="protein sequence ID" value="KAL3618330.1"/>
    <property type="molecule type" value="Genomic_DNA"/>
</dbReference>
<evidence type="ECO:0000256" key="4">
    <source>
        <dbReference type="SAM" id="MobiDB-lite"/>
    </source>
</evidence>
<sequence>MEILKQQNAARDQMMEQLKIQLEFFQNKWKDAHGEEPQVRESSPQSDNGRCSGTHSPQIEEQILTERWEKCSLFWLDLRSKVAEGWVAVPPQGKATMLHCQPLKLDIVKVLVDDPLMPNVGLPFPTEEVNFVFEAKSSPVAWPKALVVAISAREKKSKGTISSSRKEKHMDNDSYRPPQHVGSLEKYRRTCPSFPSNFLITLDVGEDVFNFQHQLHIGKEQIHTWIQKNALDDIHVSVYMKYLNESLSSSLYGFMCPTYLAEGYNGPEEEKARYMANCMSKPQRKNCVWFAAYKDGLHWTLAVINPWDNIVYLLDPLRKRVPANKFKDMVHAAIAIFFAQQNRNNRRKTHWMNIYQCPKQEINAPDSGYYVCRYMREIIDHKCTAIPVNYFRDSPTFYDIHSIDELREEWLQYIDPK</sequence>
<evidence type="ECO:0000256" key="1">
    <source>
        <dbReference type="ARBA" id="ARBA00005234"/>
    </source>
</evidence>
<comment type="caution">
    <text evidence="6">The sequence shown here is derived from an EMBL/GenBank/DDBJ whole genome shotgun (WGS) entry which is preliminary data.</text>
</comment>
<keyword evidence="3" id="KW-0378">Hydrolase</keyword>
<keyword evidence="7" id="KW-1185">Reference proteome</keyword>
<dbReference type="GO" id="GO:0008233">
    <property type="term" value="F:peptidase activity"/>
    <property type="evidence" value="ECO:0007669"/>
    <property type="project" value="UniProtKB-KW"/>
</dbReference>
<dbReference type="AlphaFoldDB" id="A0ABD3BLK7"/>
<comment type="similarity">
    <text evidence="1">Belongs to the peptidase C48 family.</text>
</comment>
<evidence type="ECO:0000313" key="6">
    <source>
        <dbReference type="EMBL" id="KAL3618330.1"/>
    </source>
</evidence>
<dbReference type="PANTHER" id="PTHR33018">
    <property type="entry name" value="OS10G0338966 PROTEIN-RELATED"/>
    <property type="match status" value="1"/>
</dbReference>
<dbReference type="Proteomes" id="UP001632038">
    <property type="component" value="Unassembled WGS sequence"/>
</dbReference>
<dbReference type="Pfam" id="PF02902">
    <property type="entry name" value="Peptidase_C48"/>
    <property type="match status" value="1"/>
</dbReference>
<dbReference type="Pfam" id="PF26133">
    <property type="entry name" value="DUF8039"/>
    <property type="match status" value="1"/>
</dbReference>
<feature type="region of interest" description="Disordered" evidence="4">
    <location>
        <begin position="33"/>
        <end position="56"/>
    </location>
</feature>
<protein>
    <recommendedName>
        <fullName evidence="5">Ubiquitin-like protease family profile domain-containing protein</fullName>
    </recommendedName>
</protein>
<dbReference type="PROSITE" id="PS50600">
    <property type="entry name" value="ULP_PROTEASE"/>
    <property type="match status" value="1"/>
</dbReference>
<organism evidence="6 7">
    <name type="scientific">Castilleja foliolosa</name>
    <dbReference type="NCBI Taxonomy" id="1961234"/>
    <lineage>
        <taxon>Eukaryota</taxon>
        <taxon>Viridiplantae</taxon>
        <taxon>Streptophyta</taxon>
        <taxon>Embryophyta</taxon>
        <taxon>Tracheophyta</taxon>
        <taxon>Spermatophyta</taxon>
        <taxon>Magnoliopsida</taxon>
        <taxon>eudicotyledons</taxon>
        <taxon>Gunneridae</taxon>
        <taxon>Pentapetalae</taxon>
        <taxon>asterids</taxon>
        <taxon>lamiids</taxon>
        <taxon>Lamiales</taxon>
        <taxon>Orobanchaceae</taxon>
        <taxon>Pedicularideae</taxon>
        <taxon>Castillejinae</taxon>
        <taxon>Castilleja</taxon>
    </lineage>
</organism>